<feature type="transmembrane region" description="Helical" evidence="1">
    <location>
        <begin position="189"/>
        <end position="206"/>
    </location>
</feature>
<keyword evidence="1" id="KW-1133">Transmembrane helix</keyword>
<feature type="transmembrane region" description="Helical" evidence="1">
    <location>
        <begin position="55"/>
        <end position="76"/>
    </location>
</feature>
<gene>
    <name evidence="3" type="ORF">ACFL6M_03415</name>
</gene>
<evidence type="ECO:0000313" key="4">
    <source>
        <dbReference type="Proteomes" id="UP001593833"/>
    </source>
</evidence>
<protein>
    <submittedName>
        <fullName evidence="3">DUF4231 domain-containing protein</fullName>
    </submittedName>
</protein>
<feature type="domain" description="SMODS and SLOG-associating 2TM effector" evidence="2">
    <location>
        <begin position="158"/>
        <end position="293"/>
    </location>
</feature>
<dbReference type="Proteomes" id="UP001593833">
    <property type="component" value="Unassembled WGS sequence"/>
</dbReference>
<evidence type="ECO:0000313" key="3">
    <source>
        <dbReference type="EMBL" id="MFC1572629.1"/>
    </source>
</evidence>
<keyword evidence="1" id="KW-0812">Transmembrane</keyword>
<evidence type="ECO:0000256" key="1">
    <source>
        <dbReference type="SAM" id="Phobius"/>
    </source>
</evidence>
<dbReference type="Pfam" id="PF18181">
    <property type="entry name" value="SLATT_1"/>
    <property type="match status" value="1"/>
</dbReference>
<evidence type="ECO:0000259" key="2">
    <source>
        <dbReference type="Pfam" id="PF18181"/>
    </source>
</evidence>
<sequence>MTDEAVSYTWQKHKRWSAVAGLVKKQLDRWRTVVFALGIAGAFLETLATQVPSGAPRQVCAWVGAATLLIIPIVSLRKLTPAVNRAWVRARSASEGLKAEVYTYLSRAAPYDDPTSAADTLKEKGREIENSVNDLLSYEALATAKSSDPPGPLAPPDYLRKRVRNQIDWYRPKAALYARKAGRLRNVELVLSLAAAALSAAAAVWGESLALLGGEFLIGAWVAVLTTIGGAITAHIGASRYDYLVTSYLGTACRLEDLASRWPPTGGGTVPSPEWSAFVQSCENAISTENQGWMAKWVKTES</sequence>
<feature type="transmembrane region" description="Helical" evidence="1">
    <location>
        <begin position="32"/>
        <end position="49"/>
    </location>
</feature>
<comment type="caution">
    <text evidence="3">The sequence shown here is derived from an EMBL/GenBank/DDBJ whole genome shotgun (WGS) entry which is preliminary data.</text>
</comment>
<feature type="transmembrane region" description="Helical" evidence="1">
    <location>
        <begin position="218"/>
        <end position="238"/>
    </location>
</feature>
<keyword evidence="1" id="KW-0472">Membrane</keyword>
<reference evidence="3 4" key="1">
    <citation type="submission" date="2024-09" db="EMBL/GenBank/DDBJ databases">
        <authorList>
            <person name="D'Angelo T."/>
        </authorList>
    </citation>
    <scope>NUCLEOTIDE SEQUENCE [LARGE SCALE GENOMIC DNA]</scope>
    <source>
        <strain evidence="3">SAG AM-320-E07</strain>
    </source>
</reference>
<dbReference type="InterPro" id="IPR025325">
    <property type="entry name" value="DUF4231"/>
</dbReference>
<keyword evidence="4" id="KW-1185">Reference proteome</keyword>
<dbReference type="NCBIfam" id="NF033634">
    <property type="entry name" value="SLATT_1"/>
    <property type="match status" value="1"/>
</dbReference>
<dbReference type="EMBL" id="JBHPKH010000025">
    <property type="protein sequence ID" value="MFC1572629.1"/>
    <property type="molecule type" value="Genomic_DNA"/>
</dbReference>
<dbReference type="InterPro" id="IPR040884">
    <property type="entry name" value="SLATT_1"/>
</dbReference>
<name>A0ABV6YKD4_UNCEI</name>
<proteinExistence type="predicted"/>
<accession>A0ABV6YKD4</accession>
<organism evidence="3 4">
    <name type="scientific">Eiseniibacteriota bacterium</name>
    <dbReference type="NCBI Taxonomy" id="2212470"/>
    <lineage>
        <taxon>Bacteria</taxon>
        <taxon>Candidatus Eiseniibacteriota</taxon>
    </lineage>
</organism>
<dbReference type="Pfam" id="PF14015">
    <property type="entry name" value="DUF4231"/>
    <property type="match status" value="1"/>
</dbReference>